<evidence type="ECO:0000313" key="5">
    <source>
        <dbReference type="Proteomes" id="UP000887565"/>
    </source>
</evidence>
<dbReference type="PROSITE" id="PS50081">
    <property type="entry name" value="ZF_DAG_PE_2"/>
    <property type="match status" value="1"/>
</dbReference>
<sequence>MLFGLVKQGLKCQGCGLNYHKRCASKIPNNCSGSRQKRPSVIPLSPRGSVTRLPSLTTVQTATSSSSIKSQHQAALFSPSFAQLNTPDILITSDDDQSAQTPASLFISPLSRKDRSSSWSGRPLWMEVEDAKRIKANFHDFADCKYNVHRKCEEFVLKDCPGNVQVPTFLVGLDQDTESGRGSSCDTSTGDDGMGDEGDDHDRENLLNRHPTVSPTPSMIEAEKESARDECKPLLFF</sequence>
<dbReference type="WBParaSite" id="nRc.2.0.1.t39135-RA">
    <property type="protein sequence ID" value="nRc.2.0.1.t39135-RA"/>
    <property type="gene ID" value="nRc.2.0.1.g39135"/>
</dbReference>
<dbReference type="GO" id="GO:0016020">
    <property type="term" value="C:membrane"/>
    <property type="evidence" value="ECO:0007669"/>
    <property type="project" value="UniProtKB-SubCell"/>
</dbReference>
<dbReference type="PANTHER" id="PTHR22968">
    <property type="entry name" value="PROTEIN KINASE C, MU"/>
    <property type="match status" value="1"/>
</dbReference>
<feature type="compositionally biased region" description="Low complexity" evidence="3">
    <location>
        <begin position="180"/>
        <end position="191"/>
    </location>
</feature>
<evidence type="ECO:0000256" key="3">
    <source>
        <dbReference type="SAM" id="MobiDB-lite"/>
    </source>
</evidence>
<feature type="region of interest" description="Disordered" evidence="3">
    <location>
        <begin position="174"/>
        <end position="226"/>
    </location>
</feature>
<accession>A0A915KJY6</accession>
<dbReference type="GO" id="GO:0008270">
    <property type="term" value="F:zinc ion binding"/>
    <property type="evidence" value="ECO:0007669"/>
    <property type="project" value="UniProtKB-KW"/>
</dbReference>
<evidence type="ECO:0000259" key="4">
    <source>
        <dbReference type="PROSITE" id="PS50081"/>
    </source>
</evidence>
<evidence type="ECO:0000256" key="1">
    <source>
        <dbReference type="ARBA" id="ARBA00022723"/>
    </source>
</evidence>
<dbReference type="SUPFAM" id="SSF57889">
    <property type="entry name" value="Cysteine-rich domain"/>
    <property type="match status" value="1"/>
</dbReference>
<keyword evidence="2" id="KW-0862">Zinc</keyword>
<organism evidence="5 6">
    <name type="scientific">Romanomermis culicivorax</name>
    <name type="common">Nematode worm</name>
    <dbReference type="NCBI Taxonomy" id="13658"/>
    <lineage>
        <taxon>Eukaryota</taxon>
        <taxon>Metazoa</taxon>
        <taxon>Ecdysozoa</taxon>
        <taxon>Nematoda</taxon>
        <taxon>Enoplea</taxon>
        <taxon>Dorylaimia</taxon>
        <taxon>Mermithida</taxon>
        <taxon>Mermithoidea</taxon>
        <taxon>Mermithidae</taxon>
        <taxon>Romanomermis</taxon>
    </lineage>
</organism>
<dbReference type="Gene3D" id="3.30.60.20">
    <property type="match status" value="1"/>
</dbReference>
<keyword evidence="5" id="KW-1185">Reference proteome</keyword>
<reference evidence="6" key="1">
    <citation type="submission" date="2022-11" db="UniProtKB">
        <authorList>
            <consortium name="WormBaseParasite"/>
        </authorList>
    </citation>
    <scope>IDENTIFICATION</scope>
</reference>
<dbReference type="InterPro" id="IPR002219">
    <property type="entry name" value="PKC_DAG/PE"/>
</dbReference>
<dbReference type="AlphaFoldDB" id="A0A915KJY6"/>
<dbReference type="OMA" id="QGIQCRG"/>
<dbReference type="GO" id="GO:0007200">
    <property type="term" value="P:phospholipase C-activating G protein-coupled receptor signaling pathway"/>
    <property type="evidence" value="ECO:0007669"/>
    <property type="project" value="TreeGrafter"/>
</dbReference>
<dbReference type="Pfam" id="PF00130">
    <property type="entry name" value="C1_1"/>
    <property type="match status" value="1"/>
</dbReference>
<dbReference type="GO" id="GO:0004674">
    <property type="term" value="F:protein serine/threonine kinase activity"/>
    <property type="evidence" value="ECO:0007669"/>
    <property type="project" value="UniProtKB-KW"/>
</dbReference>
<keyword evidence="1" id="KW-0479">Metal-binding</keyword>
<proteinExistence type="predicted"/>
<name>A0A915KJY6_ROMCU</name>
<protein>
    <submittedName>
        <fullName evidence="6">Phorbol-ester/DAG-type domain-containing protein</fullName>
    </submittedName>
</protein>
<evidence type="ECO:0000256" key="2">
    <source>
        <dbReference type="ARBA" id="ARBA00022833"/>
    </source>
</evidence>
<dbReference type="PANTHER" id="PTHR22968:SF24">
    <property type="entry name" value="SERINE_THREONINE-PROTEIN KINASE"/>
    <property type="match status" value="1"/>
</dbReference>
<dbReference type="GO" id="GO:0005829">
    <property type="term" value="C:cytosol"/>
    <property type="evidence" value="ECO:0007669"/>
    <property type="project" value="TreeGrafter"/>
</dbReference>
<dbReference type="Proteomes" id="UP000887565">
    <property type="component" value="Unplaced"/>
</dbReference>
<feature type="domain" description="Phorbol-ester/DAG-type" evidence="4">
    <location>
        <begin position="1"/>
        <end position="31"/>
    </location>
</feature>
<dbReference type="GO" id="GO:0035556">
    <property type="term" value="P:intracellular signal transduction"/>
    <property type="evidence" value="ECO:0007669"/>
    <property type="project" value="TreeGrafter"/>
</dbReference>
<dbReference type="InterPro" id="IPR046349">
    <property type="entry name" value="C1-like_sf"/>
</dbReference>
<evidence type="ECO:0000313" key="6">
    <source>
        <dbReference type="WBParaSite" id="nRc.2.0.1.t39135-RA"/>
    </source>
</evidence>